<evidence type="ECO:0000313" key="2">
    <source>
        <dbReference type="Proteomes" id="UP001055879"/>
    </source>
</evidence>
<evidence type="ECO:0000313" key="1">
    <source>
        <dbReference type="EMBL" id="KAI3697551.1"/>
    </source>
</evidence>
<reference evidence="2" key="1">
    <citation type="journal article" date="2022" name="Mol. Ecol. Resour.">
        <title>The genomes of chicory, endive, great burdock and yacon provide insights into Asteraceae palaeo-polyploidization history and plant inulin production.</title>
        <authorList>
            <person name="Fan W."/>
            <person name="Wang S."/>
            <person name="Wang H."/>
            <person name="Wang A."/>
            <person name="Jiang F."/>
            <person name="Liu H."/>
            <person name="Zhao H."/>
            <person name="Xu D."/>
            <person name="Zhang Y."/>
        </authorList>
    </citation>
    <scope>NUCLEOTIDE SEQUENCE [LARGE SCALE GENOMIC DNA]</scope>
    <source>
        <strain evidence="2">cv. Niubang</strain>
    </source>
</reference>
<comment type="caution">
    <text evidence="1">The sequence shown here is derived from an EMBL/GenBank/DDBJ whole genome shotgun (WGS) entry which is preliminary data.</text>
</comment>
<protein>
    <submittedName>
        <fullName evidence="1">Uncharacterized protein</fullName>
    </submittedName>
</protein>
<organism evidence="1 2">
    <name type="scientific">Arctium lappa</name>
    <name type="common">Greater burdock</name>
    <name type="synonym">Lappa major</name>
    <dbReference type="NCBI Taxonomy" id="4217"/>
    <lineage>
        <taxon>Eukaryota</taxon>
        <taxon>Viridiplantae</taxon>
        <taxon>Streptophyta</taxon>
        <taxon>Embryophyta</taxon>
        <taxon>Tracheophyta</taxon>
        <taxon>Spermatophyta</taxon>
        <taxon>Magnoliopsida</taxon>
        <taxon>eudicotyledons</taxon>
        <taxon>Gunneridae</taxon>
        <taxon>Pentapetalae</taxon>
        <taxon>asterids</taxon>
        <taxon>campanulids</taxon>
        <taxon>Asterales</taxon>
        <taxon>Asteraceae</taxon>
        <taxon>Carduoideae</taxon>
        <taxon>Cardueae</taxon>
        <taxon>Arctiinae</taxon>
        <taxon>Arctium</taxon>
    </lineage>
</organism>
<sequence length="80" mass="8410">MLILHSECLMIKLLLLMVAAAMLVEPPVVVVRQTNLLLLPVTSVLAASKCEQGLLLGCSGSALLLLIAVYAVGNQHCALT</sequence>
<accession>A0ACB8ZIJ2</accession>
<gene>
    <name evidence="1" type="ORF">L6452_30644</name>
</gene>
<dbReference type="EMBL" id="CM042056">
    <property type="protein sequence ID" value="KAI3697551.1"/>
    <property type="molecule type" value="Genomic_DNA"/>
</dbReference>
<proteinExistence type="predicted"/>
<reference evidence="1 2" key="2">
    <citation type="journal article" date="2022" name="Mol. Ecol. Resour.">
        <title>The genomes of chicory, endive, great burdock and yacon provide insights into Asteraceae paleo-polyploidization history and plant inulin production.</title>
        <authorList>
            <person name="Fan W."/>
            <person name="Wang S."/>
            <person name="Wang H."/>
            <person name="Wang A."/>
            <person name="Jiang F."/>
            <person name="Liu H."/>
            <person name="Zhao H."/>
            <person name="Xu D."/>
            <person name="Zhang Y."/>
        </authorList>
    </citation>
    <scope>NUCLEOTIDE SEQUENCE [LARGE SCALE GENOMIC DNA]</scope>
    <source>
        <strain evidence="2">cv. Niubang</strain>
    </source>
</reference>
<keyword evidence="2" id="KW-1185">Reference proteome</keyword>
<name>A0ACB8ZIJ2_ARCLA</name>
<dbReference type="Proteomes" id="UP001055879">
    <property type="component" value="Linkage Group LG10"/>
</dbReference>